<accession>A0A0L9VTC1</accession>
<organism evidence="1 2">
    <name type="scientific">Phaseolus angularis</name>
    <name type="common">Azuki bean</name>
    <name type="synonym">Vigna angularis</name>
    <dbReference type="NCBI Taxonomy" id="3914"/>
    <lineage>
        <taxon>Eukaryota</taxon>
        <taxon>Viridiplantae</taxon>
        <taxon>Streptophyta</taxon>
        <taxon>Embryophyta</taxon>
        <taxon>Tracheophyta</taxon>
        <taxon>Spermatophyta</taxon>
        <taxon>Magnoliopsida</taxon>
        <taxon>eudicotyledons</taxon>
        <taxon>Gunneridae</taxon>
        <taxon>Pentapetalae</taxon>
        <taxon>rosids</taxon>
        <taxon>fabids</taxon>
        <taxon>Fabales</taxon>
        <taxon>Fabaceae</taxon>
        <taxon>Papilionoideae</taxon>
        <taxon>50 kb inversion clade</taxon>
        <taxon>NPAAA clade</taxon>
        <taxon>indigoferoid/millettioid clade</taxon>
        <taxon>Phaseoleae</taxon>
        <taxon>Vigna</taxon>
    </lineage>
</organism>
<dbReference type="AlphaFoldDB" id="A0A0L9VTC1"/>
<name>A0A0L9VTC1_PHAAN</name>
<gene>
    <name evidence="1" type="ORF">LR48_Vigan11g122200</name>
</gene>
<evidence type="ECO:0000313" key="2">
    <source>
        <dbReference type="Proteomes" id="UP000053144"/>
    </source>
</evidence>
<dbReference type="EMBL" id="CM003381">
    <property type="protein sequence ID" value="KOM58188.1"/>
    <property type="molecule type" value="Genomic_DNA"/>
</dbReference>
<proteinExistence type="predicted"/>
<sequence length="111" mass="11592">MDLAREKVVVEVEVAEEEHGDNNEGEETGHVVVVEVKDLEIGEAGEVGGEGGVEGVLGEVEMAEDGKCGKGGEDWVGELIVSEEEVGEEREVGEVIVECAREGQGGEVKGG</sequence>
<protein>
    <submittedName>
        <fullName evidence="1">Uncharacterized protein</fullName>
    </submittedName>
</protein>
<reference evidence="2" key="1">
    <citation type="journal article" date="2015" name="Proc. Natl. Acad. Sci. U.S.A.">
        <title>Genome sequencing of adzuki bean (Vigna angularis) provides insight into high starch and low fat accumulation and domestication.</title>
        <authorList>
            <person name="Yang K."/>
            <person name="Tian Z."/>
            <person name="Chen C."/>
            <person name="Luo L."/>
            <person name="Zhao B."/>
            <person name="Wang Z."/>
            <person name="Yu L."/>
            <person name="Li Y."/>
            <person name="Sun Y."/>
            <person name="Li W."/>
            <person name="Chen Y."/>
            <person name="Li Y."/>
            <person name="Zhang Y."/>
            <person name="Ai D."/>
            <person name="Zhao J."/>
            <person name="Shang C."/>
            <person name="Ma Y."/>
            <person name="Wu B."/>
            <person name="Wang M."/>
            <person name="Gao L."/>
            <person name="Sun D."/>
            <person name="Zhang P."/>
            <person name="Guo F."/>
            <person name="Wang W."/>
            <person name="Li Y."/>
            <person name="Wang J."/>
            <person name="Varshney R.K."/>
            <person name="Wang J."/>
            <person name="Ling H.Q."/>
            <person name="Wan P."/>
        </authorList>
    </citation>
    <scope>NUCLEOTIDE SEQUENCE</scope>
    <source>
        <strain evidence="2">cv. Jingnong 6</strain>
    </source>
</reference>
<dbReference type="Proteomes" id="UP000053144">
    <property type="component" value="Chromosome 11"/>
</dbReference>
<evidence type="ECO:0000313" key="1">
    <source>
        <dbReference type="EMBL" id="KOM58188.1"/>
    </source>
</evidence>
<dbReference type="Gramene" id="KOM58188">
    <property type="protein sequence ID" value="KOM58188"/>
    <property type="gene ID" value="LR48_Vigan11g122200"/>
</dbReference>